<dbReference type="Gene3D" id="3.40.630.30">
    <property type="match status" value="1"/>
</dbReference>
<accession>W0SJG0</accession>
<dbReference type="GO" id="GO:0005524">
    <property type="term" value="F:ATP binding"/>
    <property type="evidence" value="ECO:0007669"/>
    <property type="project" value="UniProtKB-UniRule"/>
</dbReference>
<dbReference type="Pfam" id="PF19045">
    <property type="entry name" value="Ligase_CoA_2"/>
    <property type="match status" value="1"/>
</dbReference>
<dbReference type="InterPro" id="IPR016181">
    <property type="entry name" value="Acyl_CoA_acyltransferase"/>
</dbReference>
<comment type="similarity">
    <text evidence="4">In the N-terminal section; belongs to the acetate CoA ligase alpha subunit family.</text>
</comment>
<dbReference type="InterPro" id="IPR000182">
    <property type="entry name" value="GNAT_dom"/>
</dbReference>
<dbReference type="InterPro" id="IPR051538">
    <property type="entry name" value="Acyl-CoA_Synth/Transferase"/>
</dbReference>
<dbReference type="Pfam" id="PF13607">
    <property type="entry name" value="Succ_CoA_lig"/>
    <property type="match status" value="1"/>
</dbReference>
<dbReference type="Proteomes" id="UP000031637">
    <property type="component" value="Chromosome"/>
</dbReference>
<protein>
    <submittedName>
        <fullName evidence="8">Uncharacterized protein</fullName>
    </submittedName>
</protein>
<dbReference type="PANTHER" id="PTHR43334:SF1">
    <property type="entry name" value="3-HYDROXYPROPIONATE--COA LIGASE [ADP-FORMING]"/>
    <property type="match status" value="1"/>
</dbReference>
<reference evidence="8 9" key="1">
    <citation type="journal article" date="2014" name="Syst. Appl. Microbiol.">
        <title>Complete genomes of freshwater sulfur oxidizers Sulfuricella denitrificans skB26 and Sulfuritalea hydrogenivorans sk43H: genetic insights into the sulfur oxidation pathway of betaproteobacteria.</title>
        <authorList>
            <person name="Watanabe T."/>
            <person name="Kojima H."/>
            <person name="Fukui M."/>
        </authorList>
    </citation>
    <scope>NUCLEOTIDE SEQUENCE [LARGE SCALE GENOMIC DNA]</scope>
    <source>
        <strain evidence="8">DSM22779</strain>
    </source>
</reference>
<gene>
    <name evidence="8" type="ORF">SUTH_02470</name>
</gene>
<dbReference type="KEGG" id="shd:SUTH_02470"/>
<dbReference type="Gene3D" id="3.30.1490.20">
    <property type="entry name" value="ATP-grasp fold, A domain"/>
    <property type="match status" value="1"/>
</dbReference>
<dbReference type="PANTHER" id="PTHR43334">
    <property type="entry name" value="ACETATE--COA LIGASE [ADP-FORMING]"/>
    <property type="match status" value="1"/>
</dbReference>
<organism evidence="8 9">
    <name type="scientific">Sulfuritalea hydrogenivorans sk43H</name>
    <dbReference type="NCBI Taxonomy" id="1223802"/>
    <lineage>
        <taxon>Bacteria</taxon>
        <taxon>Pseudomonadati</taxon>
        <taxon>Pseudomonadota</taxon>
        <taxon>Betaproteobacteria</taxon>
        <taxon>Nitrosomonadales</taxon>
        <taxon>Sterolibacteriaceae</taxon>
        <taxon>Sulfuritalea</taxon>
    </lineage>
</organism>
<evidence type="ECO:0000313" key="9">
    <source>
        <dbReference type="Proteomes" id="UP000031637"/>
    </source>
</evidence>
<dbReference type="STRING" id="1223802.SUTH_02470"/>
<dbReference type="InterPro" id="IPR013815">
    <property type="entry name" value="ATP_grasp_subdomain_1"/>
</dbReference>
<proteinExistence type="inferred from homology"/>
<dbReference type="Gene3D" id="3.40.50.720">
    <property type="entry name" value="NAD(P)-binding Rossmann-like Domain"/>
    <property type="match status" value="1"/>
</dbReference>
<keyword evidence="2 5" id="KW-0547">Nucleotide-binding</keyword>
<evidence type="ECO:0000313" key="8">
    <source>
        <dbReference type="EMBL" id="BAO30253.1"/>
    </source>
</evidence>
<dbReference type="Pfam" id="PF13380">
    <property type="entry name" value="CoA_binding_2"/>
    <property type="match status" value="1"/>
</dbReference>
<keyword evidence="3 5" id="KW-0067">ATP-binding</keyword>
<feature type="domain" description="N-acetyltransferase" evidence="7">
    <location>
        <begin position="740"/>
        <end position="896"/>
    </location>
</feature>
<name>W0SJG0_9PROT</name>
<dbReference type="InterPro" id="IPR043938">
    <property type="entry name" value="Ligase_CoA_dom"/>
</dbReference>
<dbReference type="Pfam" id="PF13549">
    <property type="entry name" value="ATP-grasp_5"/>
    <property type="match status" value="1"/>
</dbReference>
<dbReference type="InterPro" id="IPR016102">
    <property type="entry name" value="Succinyl-CoA_synth-like"/>
</dbReference>
<dbReference type="OrthoDB" id="9807426at2"/>
<dbReference type="GO" id="GO:0046872">
    <property type="term" value="F:metal ion binding"/>
    <property type="evidence" value="ECO:0007669"/>
    <property type="project" value="InterPro"/>
</dbReference>
<evidence type="ECO:0000256" key="3">
    <source>
        <dbReference type="ARBA" id="ARBA00022840"/>
    </source>
</evidence>
<evidence type="ECO:0000256" key="4">
    <source>
        <dbReference type="ARBA" id="ARBA00060888"/>
    </source>
</evidence>
<dbReference type="AlphaFoldDB" id="W0SJG0"/>
<dbReference type="SUPFAM" id="SSF55729">
    <property type="entry name" value="Acyl-CoA N-acyltransferases (Nat)"/>
    <property type="match status" value="1"/>
</dbReference>
<dbReference type="SMART" id="SM00881">
    <property type="entry name" value="CoA_binding"/>
    <property type="match status" value="1"/>
</dbReference>
<dbReference type="PROSITE" id="PS50975">
    <property type="entry name" value="ATP_GRASP"/>
    <property type="match status" value="1"/>
</dbReference>
<sequence length="896" mass="97375">MHNEQHYLHTLFEPKSIAIIGASETPNSIGVTLVRNMLDSGYKGKLFFVNPKHETVFGQQSYPAVDTIPQRLDIAVICTRAETVPDIVDACGRAGCRNAIVISGGFAEAGPRGGALERAALESARRHGMRLLGPNCLGIMRPGSHINLTFGHGFAHAGTIGLISQSGALCTAILDWALPNKVGFSNVVSLGAEGDIDFGEVLDYMVSDPRTENIFLYIEGIKNARRFMSALRAAARCKPVLLIKVGKHPAGEKAARSHTGALVGADDVFDAALRRAGVVRLANVGQMYAAASALFSHFRPRGKRLAIITNGGGPGVMAADHAADIGIPLAQLDAATITRLNELLPATWSKSNPIDILGDADPTRYGVALQACIDDDNIDGVLAILTPQAMTDPTQAARTVIEMARQSDKPLVTCWMGEEQVNEARKLFQGAGIPTFRTPEPAVDLFSHISNYYRNRQLLMQTPPSISEQTPPRLESARLVIETALMEGRKTLNEMESKAVLSAFKIPIAQTMVARSASEAMVLAEELGLPVVMKIDSPQIVHKTDSGGVRLNLNSLAAVRDSWLEIMDEVKKNRPDAHINGIAIEPMIQKPNGRELVVGMTRDKIFGPTIVFGPGGTSVEAYSSDRAVALPPLNSVLVADMLASTRTTARLGEFRNMPPVNMEAIESVLLRVSAMVCELPWISEMDINPLIVDEHGAVAVDARIEIENMPITAGRYDHMAIHPYPTHLKSSFQAKDGSWVTIRPIKPEDVRMEQEFVKALSPETRYMRFMNTIREVSPAQLVRLTQIDYDREMAFVATIDADGVEKEIGVVRYATSPDGESCEFAIVVADDWQGRGLARRLMGILIDTARSAGLRYMHGDFLAENARMLAFVASLGFVLSSHPEDHGLKRGVLVLN</sequence>
<dbReference type="Gene3D" id="3.40.50.261">
    <property type="entry name" value="Succinyl-CoA synthetase domains"/>
    <property type="match status" value="2"/>
</dbReference>
<dbReference type="RefSeq" id="WP_041099607.1">
    <property type="nucleotide sequence ID" value="NZ_AP012547.1"/>
</dbReference>
<dbReference type="InterPro" id="IPR003781">
    <property type="entry name" value="CoA-bd"/>
</dbReference>
<evidence type="ECO:0000259" key="7">
    <source>
        <dbReference type="PROSITE" id="PS51186"/>
    </source>
</evidence>
<dbReference type="SUPFAM" id="SSF52210">
    <property type="entry name" value="Succinyl-CoA synthetase domains"/>
    <property type="match status" value="2"/>
</dbReference>
<keyword evidence="1" id="KW-0436">Ligase</keyword>
<dbReference type="SUPFAM" id="SSF56059">
    <property type="entry name" value="Glutathione synthetase ATP-binding domain-like"/>
    <property type="match status" value="1"/>
</dbReference>
<evidence type="ECO:0000259" key="6">
    <source>
        <dbReference type="PROSITE" id="PS50975"/>
    </source>
</evidence>
<dbReference type="Pfam" id="PF00583">
    <property type="entry name" value="Acetyltransf_1"/>
    <property type="match status" value="1"/>
</dbReference>
<dbReference type="EMBL" id="AP012547">
    <property type="protein sequence ID" value="BAO30253.1"/>
    <property type="molecule type" value="Genomic_DNA"/>
</dbReference>
<dbReference type="GO" id="GO:0016747">
    <property type="term" value="F:acyltransferase activity, transferring groups other than amino-acyl groups"/>
    <property type="evidence" value="ECO:0007669"/>
    <property type="project" value="InterPro"/>
</dbReference>
<dbReference type="PROSITE" id="PS51186">
    <property type="entry name" value="GNAT"/>
    <property type="match status" value="1"/>
</dbReference>
<dbReference type="GO" id="GO:0043758">
    <property type="term" value="F:acetate-CoA ligase (ADP-forming) activity"/>
    <property type="evidence" value="ECO:0007669"/>
    <property type="project" value="InterPro"/>
</dbReference>
<dbReference type="InterPro" id="IPR032875">
    <property type="entry name" value="Succ_CoA_lig_flav_dom"/>
</dbReference>
<feature type="domain" description="ATP-grasp" evidence="6">
    <location>
        <begin position="498"/>
        <end position="534"/>
    </location>
</feature>
<evidence type="ECO:0000256" key="2">
    <source>
        <dbReference type="ARBA" id="ARBA00022741"/>
    </source>
</evidence>
<dbReference type="InterPro" id="IPR011761">
    <property type="entry name" value="ATP-grasp"/>
</dbReference>
<dbReference type="FunFam" id="3.30.1490.20:FF:000020">
    <property type="entry name" value="Protein lysine acetyltransferase"/>
    <property type="match status" value="1"/>
</dbReference>
<dbReference type="Gene3D" id="3.30.470.20">
    <property type="entry name" value="ATP-grasp fold, B domain"/>
    <property type="match status" value="1"/>
</dbReference>
<dbReference type="HOGENOM" id="CLU_007415_0_2_4"/>
<evidence type="ECO:0000256" key="5">
    <source>
        <dbReference type="PROSITE-ProRule" id="PRU00409"/>
    </source>
</evidence>
<dbReference type="InterPro" id="IPR036291">
    <property type="entry name" value="NAD(P)-bd_dom_sf"/>
</dbReference>
<dbReference type="SUPFAM" id="SSF51735">
    <property type="entry name" value="NAD(P)-binding Rossmann-fold domains"/>
    <property type="match status" value="1"/>
</dbReference>
<keyword evidence="9" id="KW-1185">Reference proteome</keyword>
<evidence type="ECO:0000256" key="1">
    <source>
        <dbReference type="ARBA" id="ARBA00022598"/>
    </source>
</evidence>
<dbReference type="CDD" id="cd04301">
    <property type="entry name" value="NAT_SF"/>
    <property type="match status" value="1"/>
</dbReference>